<dbReference type="EMBL" id="OGTW02000043">
    <property type="protein sequence ID" value="SPS11102.1"/>
    <property type="molecule type" value="Genomic_DNA"/>
</dbReference>
<accession>A0A2X0PEL4</accession>
<reference evidence="4" key="2">
    <citation type="submission" date="2018-05" db="EMBL/GenBank/DDBJ databases">
        <authorList>
            <person name="Duru I."/>
        </authorList>
    </citation>
    <scope>NUCLEOTIDE SEQUENCE [LARGE SCALE GENOMIC DNA]</scope>
</reference>
<reference evidence="2" key="1">
    <citation type="submission" date="2018-01" db="EMBL/GenBank/DDBJ databases">
        <authorList>
            <person name="Gaut B.S."/>
            <person name="Morton B.R."/>
            <person name="Clegg M.T."/>
            <person name="Duvall M.R."/>
        </authorList>
    </citation>
    <scope>NUCLEOTIDE SEQUENCE</scope>
    <source>
        <strain evidence="2">Lactococcus lactis</strain>
    </source>
</reference>
<reference evidence="3" key="3">
    <citation type="submission" date="2018-05" db="EMBL/GenBank/DDBJ databases">
        <authorList>
            <person name="Lanie J.A."/>
            <person name="Ng W.-L."/>
            <person name="Kazmierczak K.M."/>
            <person name="Andrzejewski T.M."/>
            <person name="Davidsen T.M."/>
            <person name="Wayne K.J."/>
            <person name="Tettelin H."/>
            <person name="Glass J.I."/>
            <person name="Rusch D."/>
            <person name="Podicherti R."/>
            <person name="Tsui H.-C.T."/>
            <person name="Winkler M.E."/>
        </authorList>
    </citation>
    <scope>NUCLEOTIDE SEQUENCE</scope>
    <source>
        <strain evidence="3">Lactococcus lactis</strain>
    </source>
</reference>
<dbReference type="CDD" id="cd00761">
    <property type="entry name" value="Glyco_tranf_GTA_type"/>
    <property type="match status" value="1"/>
</dbReference>
<dbReference type="PANTHER" id="PTHR22916">
    <property type="entry name" value="GLYCOSYLTRANSFERASE"/>
    <property type="match status" value="1"/>
</dbReference>
<dbReference type="EMBL" id="OGTW01000043">
    <property type="protein sequence ID" value="SPB24830.1"/>
    <property type="molecule type" value="Genomic_DNA"/>
</dbReference>
<dbReference type="Pfam" id="PF00535">
    <property type="entry name" value="Glycos_transf_2"/>
    <property type="match status" value="1"/>
</dbReference>
<dbReference type="InterPro" id="IPR029044">
    <property type="entry name" value="Nucleotide-diphossugar_trans"/>
</dbReference>
<proteinExistence type="predicted"/>
<dbReference type="InterPro" id="IPR001173">
    <property type="entry name" value="Glyco_trans_2-like"/>
</dbReference>
<dbReference type="PANTHER" id="PTHR22916:SF3">
    <property type="entry name" value="UDP-GLCNAC:BETAGAL BETA-1,3-N-ACETYLGLUCOSAMINYLTRANSFERASE-LIKE PROTEIN 1"/>
    <property type="match status" value="1"/>
</dbReference>
<evidence type="ECO:0000313" key="4">
    <source>
        <dbReference type="Proteomes" id="UP000279235"/>
    </source>
</evidence>
<sequence>MKNLTPLISVIIPIYNAELYLNECLNSVFQQTYKNLEIILINDGSSDGSQAIAERYGEKDKRFRIVNQQSKGVSAARNRGLDLARGKYIMFLDSDDKIALDTVEELLLPINGKSRIFSMAKYSTRDVLKDDHEEIRVTSVKGKIIDRIRAVQTSEYPSFSPWGKLYSQDIFETVRFPNLSIHEDTAIILPLIDYVDEVVLIDQSLWYYRQVKSSITNIKISKKNFDIFKKNKMQIDFAKKEHPEILDYVYRLCMNENDFVMGKCLKDNSELSQRLFQLCFEQNKELAEKTNHRKFLYRYVFVYRSIMLLTNIILKSDIIRGIAKKFLT</sequence>
<name>A0A2X0PEL4_9LACT</name>
<dbReference type="GO" id="GO:0016758">
    <property type="term" value="F:hexosyltransferase activity"/>
    <property type="evidence" value="ECO:0007669"/>
    <property type="project" value="UniProtKB-ARBA"/>
</dbReference>
<evidence type="ECO:0000313" key="3">
    <source>
        <dbReference type="EMBL" id="SPS11102.1"/>
    </source>
</evidence>
<dbReference type="Gene3D" id="3.90.550.10">
    <property type="entry name" value="Spore Coat Polysaccharide Biosynthesis Protein SpsA, Chain A"/>
    <property type="match status" value="1"/>
</dbReference>
<dbReference type="SUPFAM" id="SSF53448">
    <property type="entry name" value="Nucleotide-diphospho-sugar transferases"/>
    <property type="match status" value="1"/>
</dbReference>
<organism evidence="2">
    <name type="scientific">Lactococcus lactis</name>
    <dbReference type="NCBI Taxonomy" id="1358"/>
    <lineage>
        <taxon>Bacteria</taxon>
        <taxon>Bacillati</taxon>
        <taxon>Bacillota</taxon>
        <taxon>Bacilli</taxon>
        <taxon>Lactobacillales</taxon>
        <taxon>Streptococcaceae</taxon>
        <taxon>Lactococcus</taxon>
    </lineage>
</organism>
<evidence type="ECO:0000313" key="2">
    <source>
        <dbReference type="EMBL" id="SPB24830.1"/>
    </source>
</evidence>
<gene>
    <name evidence="2" type="primary">epsJ_1</name>
    <name evidence="2" type="ORF">AMHIJAGA_01035</name>
</gene>
<keyword evidence="2" id="KW-0808">Transferase</keyword>
<protein>
    <submittedName>
        <fullName evidence="2">Putative glycosyltransferase EpsJ</fullName>
    </submittedName>
</protein>
<feature type="domain" description="Glycosyltransferase 2-like" evidence="1">
    <location>
        <begin position="9"/>
        <end position="173"/>
    </location>
</feature>
<dbReference type="RefSeq" id="WP_127093771.1">
    <property type="nucleotide sequence ID" value="NZ_OGTW02000043.1"/>
</dbReference>
<evidence type="ECO:0000259" key="1">
    <source>
        <dbReference type="Pfam" id="PF00535"/>
    </source>
</evidence>
<dbReference type="Proteomes" id="UP000279235">
    <property type="component" value="Unassembled WGS sequence"/>
</dbReference>
<dbReference type="AlphaFoldDB" id="A0A2X0PEL4"/>